<dbReference type="Proteomes" id="UP000332515">
    <property type="component" value="Unassembled WGS sequence"/>
</dbReference>
<dbReference type="AlphaFoldDB" id="A0A6A7Y8K9"/>
<proteinExistence type="predicted"/>
<comment type="subcellular location">
    <subcellularLocation>
        <location evidence="2">Membrane</location>
    </subcellularLocation>
</comment>
<dbReference type="PRINTS" id="PR00344">
    <property type="entry name" value="BCTRLSENSOR"/>
</dbReference>
<dbReference type="GO" id="GO:0005886">
    <property type="term" value="C:plasma membrane"/>
    <property type="evidence" value="ECO:0007669"/>
    <property type="project" value="TreeGrafter"/>
</dbReference>
<evidence type="ECO:0000259" key="13">
    <source>
        <dbReference type="PROSITE" id="PS50109"/>
    </source>
</evidence>
<feature type="compositionally biased region" description="Low complexity" evidence="11">
    <location>
        <begin position="10"/>
        <end position="26"/>
    </location>
</feature>
<evidence type="ECO:0000313" key="16">
    <source>
        <dbReference type="Proteomes" id="UP000332515"/>
    </source>
</evidence>
<evidence type="ECO:0000256" key="4">
    <source>
        <dbReference type="ARBA" id="ARBA00022553"/>
    </source>
</evidence>
<dbReference type="EC" id="2.7.13.3" evidence="3"/>
<dbReference type="PANTHER" id="PTHR45436:SF1">
    <property type="entry name" value="SENSOR PROTEIN QSEC"/>
    <property type="match status" value="1"/>
</dbReference>
<evidence type="ECO:0000313" key="15">
    <source>
        <dbReference type="EMBL" id="MQT14311.1"/>
    </source>
</evidence>
<dbReference type="InterPro" id="IPR003594">
    <property type="entry name" value="HATPase_dom"/>
</dbReference>
<dbReference type="InterPro" id="IPR036097">
    <property type="entry name" value="HisK_dim/P_sf"/>
</dbReference>
<keyword evidence="8 12" id="KW-1133">Transmembrane helix</keyword>
<dbReference type="InterPro" id="IPR003661">
    <property type="entry name" value="HisK_dim/P_dom"/>
</dbReference>
<dbReference type="Pfam" id="PF02518">
    <property type="entry name" value="HATPase_c"/>
    <property type="match status" value="1"/>
</dbReference>
<dbReference type="SUPFAM" id="SSF47384">
    <property type="entry name" value="Homodimeric domain of signal transducing histidine kinase"/>
    <property type="match status" value="1"/>
</dbReference>
<dbReference type="Pfam" id="PF00512">
    <property type="entry name" value="HisKA"/>
    <property type="match status" value="1"/>
</dbReference>
<dbReference type="PROSITE" id="PS50109">
    <property type="entry name" value="HIS_KIN"/>
    <property type="match status" value="1"/>
</dbReference>
<dbReference type="InterPro" id="IPR036890">
    <property type="entry name" value="HATPase_C_sf"/>
</dbReference>
<feature type="region of interest" description="Disordered" evidence="11">
    <location>
        <begin position="1"/>
        <end position="26"/>
    </location>
</feature>
<dbReference type="GO" id="GO:0000155">
    <property type="term" value="F:phosphorelay sensor kinase activity"/>
    <property type="evidence" value="ECO:0007669"/>
    <property type="project" value="InterPro"/>
</dbReference>
<dbReference type="CDD" id="cd00082">
    <property type="entry name" value="HisKA"/>
    <property type="match status" value="1"/>
</dbReference>
<comment type="caution">
    <text evidence="15">The sequence shown here is derived from an EMBL/GenBank/DDBJ whole genome shotgun (WGS) entry which is preliminary data.</text>
</comment>
<evidence type="ECO:0000256" key="5">
    <source>
        <dbReference type="ARBA" id="ARBA00022679"/>
    </source>
</evidence>
<evidence type="ECO:0000256" key="10">
    <source>
        <dbReference type="ARBA" id="ARBA00023136"/>
    </source>
</evidence>
<keyword evidence="4" id="KW-0597">Phosphoprotein</keyword>
<keyword evidence="9" id="KW-0902">Two-component regulatory system</keyword>
<feature type="transmembrane region" description="Helical" evidence="12">
    <location>
        <begin position="72"/>
        <end position="92"/>
    </location>
</feature>
<evidence type="ECO:0000256" key="9">
    <source>
        <dbReference type="ARBA" id="ARBA00023012"/>
    </source>
</evidence>
<reference evidence="15 16" key="1">
    <citation type="submission" date="2019-09" db="EMBL/GenBank/DDBJ databases">
        <title>Segnochrobactrum spirostomi gen. nov., sp. nov., isolated from the ciliate Spirostomum cf. yagiui and description of a novel family, Segnochrobactraceae fam. nov. within the order Rhizobiales of the class Alphaproteobacteria.</title>
        <authorList>
            <person name="Akter S."/>
            <person name="Shazib S.U.A."/>
            <person name="Shin M.K."/>
        </authorList>
    </citation>
    <scope>NUCLEOTIDE SEQUENCE [LARGE SCALE GENOMIC DNA]</scope>
    <source>
        <strain evidence="15 16">Sp-1</strain>
    </source>
</reference>
<sequence>MPRPTRARSRSTSTASARSSKAARWRSPPSAASAICCEAPEVGSASASTPVAAARRLRRGLRSLRHSLRAQLLAWIMVTLFGVICFNLYSGATQSRDMATLVTDNMLMGSARVIAEAVRVDPGGTVAVDIPPAALEIFDTGFGDRVYYRVTTAWGTLIAGYADLPTPVRDRVGQDIVFRGGTLRAMMVTQPLVGLGPDGAVSVTVAVTRFNQEAMRAHLWFSDLWGQVLLVLVAGLVTVLGLRRGLGPVLRLRDAVRARRRDQLEPFDETTVQTELRPLVRALNDYMVRVQAQMAAQRRFVANAAHQLRTPLTLLSTQAGFAAREGDPGRRQEALQALIRSTRQATRLAEQLLTLTRAEPGSRAPRADRIDMADIARQVLEARAEEALRLGIDIGLEAGGDAPVTGDGTMLREMVVNLVDNALRYTPAPGTVTVTVRRSGDVVEILVEDSGPGIAEAERERVFERFYRVIGTQAEGSGLGLAIVREVVEGAGGSVALATSAHGGLAALVRLPAAE</sequence>
<evidence type="ECO:0000256" key="1">
    <source>
        <dbReference type="ARBA" id="ARBA00000085"/>
    </source>
</evidence>
<accession>A0A6A7Y8K9</accession>
<feature type="domain" description="HAMP" evidence="14">
    <location>
        <begin position="243"/>
        <end position="295"/>
    </location>
</feature>
<dbReference type="InterPro" id="IPR004358">
    <property type="entry name" value="Sig_transdc_His_kin-like_C"/>
</dbReference>
<dbReference type="SMART" id="SM00388">
    <property type="entry name" value="HisKA"/>
    <property type="match status" value="1"/>
</dbReference>
<keyword evidence="7 15" id="KW-0418">Kinase</keyword>
<organism evidence="15 16">
    <name type="scientific">Segnochrobactrum spirostomi</name>
    <dbReference type="NCBI Taxonomy" id="2608987"/>
    <lineage>
        <taxon>Bacteria</taxon>
        <taxon>Pseudomonadati</taxon>
        <taxon>Pseudomonadota</taxon>
        <taxon>Alphaproteobacteria</taxon>
        <taxon>Hyphomicrobiales</taxon>
        <taxon>Segnochrobactraceae</taxon>
        <taxon>Segnochrobactrum</taxon>
    </lineage>
</organism>
<evidence type="ECO:0000256" key="6">
    <source>
        <dbReference type="ARBA" id="ARBA00022692"/>
    </source>
</evidence>
<dbReference type="InterPro" id="IPR013727">
    <property type="entry name" value="2CSK_N"/>
</dbReference>
<feature type="transmembrane region" description="Helical" evidence="12">
    <location>
        <begin position="224"/>
        <end position="242"/>
    </location>
</feature>
<keyword evidence="6 12" id="KW-0812">Transmembrane</keyword>
<evidence type="ECO:0000256" key="2">
    <source>
        <dbReference type="ARBA" id="ARBA00004370"/>
    </source>
</evidence>
<gene>
    <name evidence="15" type="ORF">F0357_16995</name>
</gene>
<dbReference type="EMBL" id="VWNA01000001">
    <property type="protein sequence ID" value="MQT14311.1"/>
    <property type="molecule type" value="Genomic_DNA"/>
</dbReference>
<dbReference type="Pfam" id="PF08521">
    <property type="entry name" value="2CSK_N"/>
    <property type="match status" value="1"/>
</dbReference>
<evidence type="ECO:0000256" key="7">
    <source>
        <dbReference type="ARBA" id="ARBA00022777"/>
    </source>
</evidence>
<dbReference type="Gene3D" id="1.10.287.130">
    <property type="match status" value="1"/>
</dbReference>
<dbReference type="CDD" id="cd00075">
    <property type="entry name" value="HATPase"/>
    <property type="match status" value="1"/>
</dbReference>
<dbReference type="Gene3D" id="3.30.565.10">
    <property type="entry name" value="Histidine kinase-like ATPase, C-terminal domain"/>
    <property type="match status" value="1"/>
</dbReference>
<name>A0A6A7Y8K9_9HYPH</name>
<evidence type="ECO:0000256" key="8">
    <source>
        <dbReference type="ARBA" id="ARBA00022989"/>
    </source>
</evidence>
<dbReference type="InterPro" id="IPR005467">
    <property type="entry name" value="His_kinase_dom"/>
</dbReference>
<keyword evidence="16" id="KW-1185">Reference proteome</keyword>
<keyword evidence="5" id="KW-0808">Transferase</keyword>
<dbReference type="PANTHER" id="PTHR45436">
    <property type="entry name" value="SENSOR HISTIDINE KINASE YKOH"/>
    <property type="match status" value="1"/>
</dbReference>
<evidence type="ECO:0000256" key="3">
    <source>
        <dbReference type="ARBA" id="ARBA00012438"/>
    </source>
</evidence>
<dbReference type="PROSITE" id="PS50885">
    <property type="entry name" value="HAMP"/>
    <property type="match status" value="1"/>
</dbReference>
<dbReference type="SMART" id="SM00387">
    <property type="entry name" value="HATPase_c"/>
    <property type="match status" value="1"/>
</dbReference>
<keyword evidence="10 12" id="KW-0472">Membrane</keyword>
<evidence type="ECO:0000256" key="12">
    <source>
        <dbReference type="SAM" id="Phobius"/>
    </source>
</evidence>
<feature type="domain" description="Histidine kinase" evidence="13">
    <location>
        <begin position="303"/>
        <end position="515"/>
    </location>
</feature>
<protein>
    <recommendedName>
        <fullName evidence="3">histidine kinase</fullName>
        <ecNumber evidence="3">2.7.13.3</ecNumber>
    </recommendedName>
</protein>
<comment type="catalytic activity">
    <reaction evidence="1">
        <text>ATP + protein L-histidine = ADP + protein N-phospho-L-histidine.</text>
        <dbReference type="EC" id="2.7.13.3"/>
    </reaction>
</comment>
<dbReference type="SUPFAM" id="SSF55874">
    <property type="entry name" value="ATPase domain of HSP90 chaperone/DNA topoisomerase II/histidine kinase"/>
    <property type="match status" value="1"/>
</dbReference>
<dbReference type="InterPro" id="IPR050428">
    <property type="entry name" value="TCS_sensor_his_kinase"/>
</dbReference>
<dbReference type="InterPro" id="IPR003660">
    <property type="entry name" value="HAMP_dom"/>
</dbReference>
<evidence type="ECO:0000259" key="14">
    <source>
        <dbReference type="PROSITE" id="PS50885"/>
    </source>
</evidence>
<evidence type="ECO:0000256" key="11">
    <source>
        <dbReference type="SAM" id="MobiDB-lite"/>
    </source>
</evidence>